<reference evidence="1" key="1">
    <citation type="submission" date="2013-07" db="EMBL/GenBank/DDBJ databases">
        <title>The genome of Eucalyptus grandis.</title>
        <authorList>
            <person name="Schmutz J."/>
            <person name="Hayes R."/>
            <person name="Myburg A."/>
            <person name="Tuskan G."/>
            <person name="Grattapaglia D."/>
            <person name="Rokhsar D.S."/>
        </authorList>
    </citation>
    <scope>NUCLEOTIDE SEQUENCE</scope>
    <source>
        <tissue evidence="1">Leaf extractions</tissue>
    </source>
</reference>
<proteinExistence type="predicted"/>
<protein>
    <submittedName>
        <fullName evidence="1">Uncharacterized protein</fullName>
    </submittedName>
</protein>
<dbReference type="InParanoid" id="A0A059BCS6"/>
<accession>A0A059BCS6</accession>
<dbReference type="AlphaFoldDB" id="A0A059BCS6"/>
<gene>
    <name evidence="1" type="ORF">EUGRSUZ_G01086</name>
</gene>
<sequence>MGRTTNQRHQLWNQSQDEHTFLAKQDLKSLLATRLITVDLDVASLTIEMGEMQASSSLCDGRNVLGNKPDSRVGS</sequence>
<evidence type="ECO:0000313" key="1">
    <source>
        <dbReference type="EMBL" id="KCW63450.1"/>
    </source>
</evidence>
<dbReference type="Gramene" id="KCW63450">
    <property type="protein sequence ID" value="KCW63450"/>
    <property type="gene ID" value="EUGRSUZ_G01086"/>
</dbReference>
<dbReference type="EMBL" id="KK198759">
    <property type="protein sequence ID" value="KCW63450.1"/>
    <property type="molecule type" value="Genomic_DNA"/>
</dbReference>
<organism evidence="1">
    <name type="scientific">Eucalyptus grandis</name>
    <name type="common">Flooded gum</name>
    <dbReference type="NCBI Taxonomy" id="71139"/>
    <lineage>
        <taxon>Eukaryota</taxon>
        <taxon>Viridiplantae</taxon>
        <taxon>Streptophyta</taxon>
        <taxon>Embryophyta</taxon>
        <taxon>Tracheophyta</taxon>
        <taxon>Spermatophyta</taxon>
        <taxon>Magnoliopsida</taxon>
        <taxon>eudicotyledons</taxon>
        <taxon>Gunneridae</taxon>
        <taxon>Pentapetalae</taxon>
        <taxon>rosids</taxon>
        <taxon>malvids</taxon>
        <taxon>Myrtales</taxon>
        <taxon>Myrtaceae</taxon>
        <taxon>Myrtoideae</taxon>
        <taxon>Eucalypteae</taxon>
        <taxon>Eucalyptus</taxon>
    </lineage>
</organism>
<name>A0A059BCS6_EUCGR</name>